<dbReference type="RefSeq" id="WP_002660840.1">
    <property type="nucleotide sequence ID" value="NZ_JH719942.1"/>
</dbReference>
<accession>J1I7V3</accession>
<sequence>METNVRARFVLFSEGKIEQDKISQQLDLLPTREGVNMKVEPAEAFWELAIDTKITFYTEEVTNELLTLLEGKETVLLKLKNEFALKSKLYIVPVAENKILPSIDINKRLLRFLYLTDTALDIDLYVNW</sequence>
<name>J1I7V3_9BACT</name>
<organism evidence="1 2">
    <name type="scientific">Saprospira grandis DSM 2844</name>
    <dbReference type="NCBI Taxonomy" id="694433"/>
    <lineage>
        <taxon>Bacteria</taxon>
        <taxon>Pseudomonadati</taxon>
        <taxon>Bacteroidota</taxon>
        <taxon>Saprospiria</taxon>
        <taxon>Saprospirales</taxon>
        <taxon>Saprospiraceae</taxon>
        <taxon>Saprospira</taxon>
    </lineage>
</organism>
<dbReference type="Proteomes" id="UP000005113">
    <property type="component" value="Unassembled WGS sequence"/>
</dbReference>
<dbReference type="EMBL" id="JH719942">
    <property type="protein sequence ID" value="EJF54900.1"/>
    <property type="molecule type" value="Genomic_DNA"/>
</dbReference>
<protein>
    <recommendedName>
        <fullName evidence="3">DUF4279 domain-containing protein</fullName>
    </recommendedName>
</protein>
<reference evidence="2" key="1">
    <citation type="journal article" date="2012" name="Stand. Genomic Sci.">
        <title>Permanent draft genome sequence of the gliding predator Saprospira grandis strain Sa g1 (= HR1).</title>
        <authorList>
            <person name="Mavromatis K."/>
            <person name="Chertkov O."/>
            <person name="Lapidus A."/>
            <person name="Nolan M."/>
            <person name="Lucas S."/>
            <person name="Tice H."/>
            <person name="Del Rio T.G."/>
            <person name="Cheng J.F."/>
            <person name="Han C."/>
            <person name="Tapia R."/>
            <person name="Bruce D."/>
            <person name="Goodwin L.A."/>
            <person name="Pitluck S."/>
            <person name="Huntemann M."/>
            <person name="Liolios K."/>
            <person name="Pagani I."/>
            <person name="Ivanova N."/>
            <person name="Mikhailova N."/>
            <person name="Pati A."/>
            <person name="Chen A."/>
            <person name="Palaniappan K."/>
            <person name="Land M."/>
            <person name="Brambilla E.M."/>
            <person name="Rohde M."/>
            <person name="Spring S."/>
            <person name="Goker M."/>
            <person name="Detter J.C."/>
            <person name="Bristow J."/>
            <person name="Eisen J.A."/>
            <person name="Markowitz V."/>
            <person name="Hugenholtz P."/>
            <person name="Kyrpides N.C."/>
            <person name="Klenk H.P."/>
            <person name="Woyke T."/>
        </authorList>
    </citation>
    <scope>NUCLEOTIDE SEQUENCE [LARGE SCALE GENOMIC DNA]</scope>
    <source>
        <strain evidence="2">DSM 2844</strain>
    </source>
</reference>
<dbReference type="AlphaFoldDB" id="J1I7V3"/>
<dbReference type="InterPro" id="IPR025459">
    <property type="entry name" value="DUF4279"/>
</dbReference>
<evidence type="ECO:0000313" key="1">
    <source>
        <dbReference type="EMBL" id="EJF54900.1"/>
    </source>
</evidence>
<proteinExistence type="predicted"/>
<evidence type="ECO:0000313" key="2">
    <source>
        <dbReference type="Proteomes" id="UP000005113"/>
    </source>
</evidence>
<dbReference type="Pfam" id="PF14106">
    <property type="entry name" value="DUF4279"/>
    <property type="match status" value="1"/>
</dbReference>
<evidence type="ECO:0008006" key="3">
    <source>
        <dbReference type="Google" id="ProtNLM"/>
    </source>
</evidence>
<dbReference type="HOGENOM" id="CLU_1958032_0_0_10"/>
<gene>
    <name evidence="1" type="ORF">SapgrDRAFT_3255</name>
</gene>